<evidence type="ECO:0000256" key="1">
    <source>
        <dbReference type="SAM" id="MobiDB-lite"/>
    </source>
</evidence>
<organism evidence="2 3">
    <name type="scientific">Aldrovandia affinis</name>
    <dbReference type="NCBI Taxonomy" id="143900"/>
    <lineage>
        <taxon>Eukaryota</taxon>
        <taxon>Metazoa</taxon>
        <taxon>Chordata</taxon>
        <taxon>Craniata</taxon>
        <taxon>Vertebrata</taxon>
        <taxon>Euteleostomi</taxon>
        <taxon>Actinopterygii</taxon>
        <taxon>Neopterygii</taxon>
        <taxon>Teleostei</taxon>
        <taxon>Notacanthiformes</taxon>
        <taxon>Halosauridae</taxon>
        <taxon>Aldrovandia</taxon>
    </lineage>
</organism>
<feature type="region of interest" description="Disordered" evidence="1">
    <location>
        <begin position="81"/>
        <end position="100"/>
    </location>
</feature>
<gene>
    <name evidence="2" type="ORF">AAFF_G00131320</name>
</gene>
<evidence type="ECO:0000313" key="3">
    <source>
        <dbReference type="Proteomes" id="UP001221898"/>
    </source>
</evidence>
<accession>A0AAD7W9R1</accession>
<keyword evidence="3" id="KW-1185">Reference proteome</keyword>
<protein>
    <submittedName>
        <fullName evidence="2">Uncharacterized protein</fullName>
    </submittedName>
</protein>
<dbReference type="Proteomes" id="UP001221898">
    <property type="component" value="Unassembled WGS sequence"/>
</dbReference>
<dbReference type="EMBL" id="JAINUG010000191">
    <property type="protein sequence ID" value="KAJ8388723.1"/>
    <property type="molecule type" value="Genomic_DNA"/>
</dbReference>
<name>A0AAD7W9R1_9TELE</name>
<reference evidence="2" key="1">
    <citation type="journal article" date="2023" name="Science">
        <title>Genome structures resolve the early diversification of teleost fishes.</title>
        <authorList>
            <person name="Parey E."/>
            <person name="Louis A."/>
            <person name="Montfort J."/>
            <person name="Bouchez O."/>
            <person name="Roques C."/>
            <person name="Iampietro C."/>
            <person name="Lluch J."/>
            <person name="Castinel A."/>
            <person name="Donnadieu C."/>
            <person name="Desvignes T."/>
            <person name="Floi Bucao C."/>
            <person name="Jouanno E."/>
            <person name="Wen M."/>
            <person name="Mejri S."/>
            <person name="Dirks R."/>
            <person name="Jansen H."/>
            <person name="Henkel C."/>
            <person name="Chen W.J."/>
            <person name="Zahm M."/>
            <person name="Cabau C."/>
            <person name="Klopp C."/>
            <person name="Thompson A.W."/>
            <person name="Robinson-Rechavi M."/>
            <person name="Braasch I."/>
            <person name="Lecointre G."/>
            <person name="Bobe J."/>
            <person name="Postlethwait J.H."/>
            <person name="Berthelot C."/>
            <person name="Roest Crollius H."/>
            <person name="Guiguen Y."/>
        </authorList>
    </citation>
    <scope>NUCLEOTIDE SEQUENCE</scope>
    <source>
        <strain evidence="2">NC1722</strain>
    </source>
</reference>
<dbReference type="AlphaFoldDB" id="A0AAD7W9R1"/>
<sequence length="134" mass="15327">MSRHFMRCYEDLSFLLQPYLAMGINLLMKRLSGAPEDTVSSVSLRRQKDDRNGSSARRFLANQENEPQLTFPDLPHLIKARARRGRPPAKAEHSNLIGKSADPHKDDAHVLFETIDLLRLYALTTRPNLLFSKL</sequence>
<evidence type="ECO:0000313" key="2">
    <source>
        <dbReference type="EMBL" id="KAJ8388723.1"/>
    </source>
</evidence>
<feature type="region of interest" description="Disordered" evidence="1">
    <location>
        <begin position="35"/>
        <end position="62"/>
    </location>
</feature>
<comment type="caution">
    <text evidence="2">The sequence shown here is derived from an EMBL/GenBank/DDBJ whole genome shotgun (WGS) entry which is preliminary data.</text>
</comment>
<proteinExistence type="predicted"/>